<organism evidence="1 2">
    <name type="scientific">Oedothorax gibbosus</name>
    <dbReference type="NCBI Taxonomy" id="931172"/>
    <lineage>
        <taxon>Eukaryota</taxon>
        <taxon>Metazoa</taxon>
        <taxon>Ecdysozoa</taxon>
        <taxon>Arthropoda</taxon>
        <taxon>Chelicerata</taxon>
        <taxon>Arachnida</taxon>
        <taxon>Araneae</taxon>
        <taxon>Araneomorphae</taxon>
        <taxon>Entelegynae</taxon>
        <taxon>Araneoidea</taxon>
        <taxon>Linyphiidae</taxon>
        <taxon>Erigoninae</taxon>
        <taxon>Oedothorax</taxon>
    </lineage>
</organism>
<dbReference type="Proteomes" id="UP000827092">
    <property type="component" value="Unassembled WGS sequence"/>
</dbReference>
<accession>A0AAV6VB15</accession>
<evidence type="ECO:0000313" key="2">
    <source>
        <dbReference type="Proteomes" id="UP000827092"/>
    </source>
</evidence>
<reference evidence="1 2" key="1">
    <citation type="journal article" date="2022" name="Nat. Ecol. Evol.">
        <title>A masculinizing supergene underlies an exaggerated male reproductive morph in a spider.</title>
        <authorList>
            <person name="Hendrickx F."/>
            <person name="De Corte Z."/>
            <person name="Sonet G."/>
            <person name="Van Belleghem S.M."/>
            <person name="Kostlbacher S."/>
            <person name="Vangestel C."/>
        </authorList>
    </citation>
    <scope>NUCLEOTIDE SEQUENCE [LARGE SCALE GENOMIC DNA]</scope>
    <source>
        <strain evidence="1">W744_W776</strain>
    </source>
</reference>
<dbReference type="AlphaFoldDB" id="A0AAV6VB15"/>
<keyword evidence="2" id="KW-1185">Reference proteome</keyword>
<protein>
    <submittedName>
        <fullName evidence="1">Uncharacterized protein</fullName>
    </submittedName>
</protein>
<name>A0AAV6VB15_9ARAC</name>
<comment type="caution">
    <text evidence="1">The sequence shown here is derived from an EMBL/GenBank/DDBJ whole genome shotgun (WGS) entry which is preliminary data.</text>
</comment>
<gene>
    <name evidence="1" type="ORF">JTE90_014647</name>
</gene>
<proteinExistence type="predicted"/>
<evidence type="ECO:0000313" key="1">
    <source>
        <dbReference type="EMBL" id="KAG8192871.1"/>
    </source>
</evidence>
<dbReference type="EMBL" id="JAFNEN010000134">
    <property type="protein sequence ID" value="KAG8192871.1"/>
    <property type="molecule type" value="Genomic_DNA"/>
</dbReference>
<sequence>MYFSVGWPAVSSGITTQKAVHCTGVFEDESPFLLTIQSLTSFVHQSFTPRIFLEGKRIAVIETSEDSKLGQRGLKRSRNCPPDKALGLYFLEEKKRHLEANKQMTKTKNEAGNWSPIYAPCKGLPRGVFSRAPAARDSCPISFSNDKSWCNHRR</sequence>